<dbReference type="EMBL" id="LFJC01000003">
    <property type="protein sequence ID" value="PIT04696.1"/>
    <property type="molecule type" value="Genomic_DNA"/>
</dbReference>
<reference evidence="1 2" key="1">
    <citation type="submission" date="2015-06" db="EMBL/GenBank/DDBJ databases">
        <title>Comparative genome analysis of nirS-carrying Bradyrhizobium sp. strains.</title>
        <authorList>
            <person name="Ishii S."/>
            <person name="Jang J."/>
            <person name="Nishizawa T."/>
            <person name="Senoo K."/>
        </authorList>
    </citation>
    <scope>NUCLEOTIDE SEQUENCE [LARGE SCALE GENOMIC DNA]</scope>
    <source>
        <strain evidence="1 2">TSA1</strain>
    </source>
</reference>
<evidence type="ECO:0000313" key="2">
    <source>
        <dbReference type="Proteomes" id="UP000228930"/>
    </source>
</evidence>
<accession>A0A2M6UJC1</accession>
<gene>
    <name evidence="1" type="ORF">TSA1_31050</name>
</gene>
<dbReference type="Proteomes" id="UP000228930">
    <property type="component" value="Unassembled WGS sequence"/>
</dbReference>
<protein>
    <submittedName>
        <fullName evidence="1">Uncharacterized protein</fullName>
    </submittedName>
</protein>
<evidence type="ECO:0000313" key="1">
    <source>
        <dbReference type="EMBL" id="PIT04696.1"/>
    </source>
</evidence>
<organism evidence="1 2">
    <name type="scientific">Bradyrhizobium nitroreducens</name>
    <dbReference type="NCBI Taxonomy" id="709803"/>
    <lineage>
        <taxon>Bacteria</taxon>
        <taxon>Pseudomonadati</taxon>
        <taxon>Pseudomonadota</taxon>
        <taxon>Alphaproteobacteria</taxon>
        <taxon>Hyphomicrobiales</taxon>
        <taxon>Nitrobacteraceae</taxon>
        <taxon>Bradyrhizobium</taxon>
    </lineage>
</organism>
<sequence>MSHYKAYLISRDGHHIKAVNLECVDDDAAKTRAEQLTDFSDVELWEHARRVAKFGTKSD</sequence>
<name>A0A2M6UJC1_9BRAD</name>
<comment type="caution">
    <text evidence="1">The sequence shown here is derived from an EMBL/GenBank/DDBJ whole genome shotgun (WGS) entry which is preliminary data.</text>
</comment>
<proteinExistence type="predicted"/>
<dbReference type="AlphaFoldDB" id="A0A2M6UJC1"/>
<keyword evidence="2" id="KW-1185">Reference proteome</keyword>